<sequence>MISWRAPLGATSHRRRRKFVSSWSISANRCAAPAPMSSVDSSNGSVLQPIGRR</sequence>
<keyword evidence="3" id="KW-1185">Reference proteome</keyword>
<evidence type="ECO:0000313" key="3">
    <source>
        <dbReference type="Proteomes" id="UP000588112"/>
    </source>
</evidence>
<evidence type="ECO:0000313" key="2">
    <source>
        <dbReference type="EMBL" id="MBB5625163.1"/>
    </source>
</evidence>
<evidence type="ECO:0000256" key="1">
    <source>
        <dbReference type="SAM" id="MobiDB-lite"/>
    </source>
</evidence>
<dbReference type="Proteomes" id="UP000588112">
    <property type="component" value="Unassembled WGS sequence"/>
</dbReference>
<comment type="caution">
    <text evidence="2">The sequence shown here is derived from an EMBL/GenBank/DDBJ whole genome shotgun (WGS) entry which is preliminary data.</text>
</comment>
<name>A0A7W9DNB2_9ACTN</name>
<dbReference type="EMBL" id="JACHBR010000001">
    <property type="protein sequence ID" value="MBB5625163.1"/>
    <property type="molecule type" value="Genomic_DNA"/>
</dbReference>
<feature type="region of interest" description="Disordered" evidence="1">
    <location>
        <begin position="33"/>
        <end position="53"/>
    </location>
</feature>
<gene>
    <name evidence="2" type="ORF">BJ981_000862</name>
</gene>
<organism evidence="2 3">
    <name type="scientific">Sphaerisporangium krabiense</name>
    <dbReference type="NCBI Taxonomy" id="763782"/>
    <lineage>
        <taxon>Bacteria</taxon>
        <taxon>Bacillati</taxon>
        <taxon>Actinomycetota</taxon>
        <taxon>Actinomycetes</taxon>
        <taxon>Streptosporangiales</taxon>
        <taxon>Streptosporangiaceae</taxon>
        <taxon>Sphaerisporangium</taxon>
    </lineage>
</organism>
<dbReference type="AlphaFoldDB" id="A0A7W9DNB2"/>
<reference evidence="2 3" key="1">
    <citation type="submission" date="2020-08" db="EMBL/GenBank/DDBJ databases">
        <title>Sequencing the genomes of 1000 actinobacteria strains.</title>
        <authorList>
            <person name="Klenk H.-P."/>
        </authorList>
    </citation>
    <scope>NUCLEOTIDE SEQUENCE [LARGE SCALE GENOMIC DNA]</scope>
    <source>
        <strain evidence="2 3">DSM 45790</strain>
    </source>
</reference>
<proteinExistence type="predicted"/>
<protein>
    <submittedName>
        <fullName evidence="2">Uncharacterized protein</fullName>
    </submittedName>
</protein>
<accession>A0A7W9DNB2</accession>